<gene>
    <name evidence="1" type="ORF">A3A35_02810</name>
</gene>
<sequence>MRRSYKMSTFSFRLIKYTYRNRIQYDDGPGSFRHIVADESSHVRWERHNLPESFGTSLLEHGITGEVDSPDGWHEYRYVVERQATGTDEWKYVGDIRKDKVRDINAPYDDYPDQSDFEEKPEEYHCFECGAPVTSAAETLCEACELEEQTKYHERELEYEENPVDRFTFHECAWCNTDFEGEGFLCEECDTRLMEMERESVRDLFRFRILSQDWWENIYYHLYWYWRGLTRR</sequence>
<accession>A0A1F6EDU3</accession>
<evidence type="ECO:0000313" key="2">
    <source>
        <dbReference type="Proteomes" id="UP000179115"/>
    </source>
</evidence>
<dbReference type="Proteomes" id="UP000179115">
    <property type="component" value="Unassembled WGS sequence"/>
</dbReference>
<reference evidence="1 2" key="1">
    <citation type="journal article" date="2016" name="Nat. Commun.">
        <title>Thousands of microbial genomes shed light on interconnected biogeochemical processes in an aquifer system.</title>
        <authorList>
            <person name="Anantharaman K."/>
            <person name="Brown C.T."/>
            <person name="Hug L.A."/>
            <person name="Sharon I."/>
            <person name="Castelle C.J."/>
            <person name="Probst A.J."/>
            <person name="Thomas B.C."/>
            <person name="Singh A."/>
            <person name="Wilkins M.J."/>
            <person name="Karaoz U."/>
            <person name="Brodie E.L."/>
            <person name="Williams K.H."/>
            <person name="Hubbard S.S."/>
            <person name="Banfield J.F."/>
        </authorList>
    </citation>
    <scope>NUCLEOTIDE SEQUENCE [LARGE SCALE GENOMIC DNA]</scope>
</reference>
<name>A0A1F6EDU3_9BACT</name>
<dbReference type="AlphaFoldDB" id="A0A1F6EDU3"/>
<proteinExistence type="predicted"/>
<organism evidence="1 2">
    <name type="scientific">Candidatus Kaiserbacteria bacterium RIFCSPLOWO2_01_FULL_51_21</name>
    <dbReference type="NCBI Taxonomy" id="1798508"/>
    <lineage>
        <taxon>Bacteria</taxon>
        <taxon>Candidatus Kaiseribacteriota</taxon>
    </lineage>
</organism>
<dbReference type="EMBL" id="MFLV01000009">
    <property type="protein sequence ID" value="OGG71826.1"/>
    <property type="molecule type" value="Genomic_DNA"/>
</dbReference>
<evidence type="ECO:0000313" key="1">
    <source>
        <dbReference type="EMBL" id="OGG71826.1"/>
    </source>
</evidence>
<protein>
    <submittedName>
        <fullName evidence="1">Uncharacterized protein</fullName>
    </submittedName>
</protein>
<comment type="caution">
    <text evidence="1">The sequence shown here is derived from an EMBL/GenBank/DDBJ whole genome shotgun (WGS) entry which is preliminary data.</text>
</comment>